<evidence type="ECO:0000313" key="12">
    <source>
        <dbReference type="Proteomes" id="UP000465302"/>
    </source>
</evidence>
<evidence type="ECO:0000256" key="4">
    <source>
        <dbReference type="ARBA" id="ARBA00022692"/>
    </source>
</evidence>
<dbReference type="AlphaFoldDB" id="A0A7I9VXQ3"/>
<evidence type="ECO:0000256" key="9">
    <source>
        <dbReference type="SAM" id="SignalP"/>
    </source>
</evidence>
<feature type="signal peptide" evidence="9">
    <location>
        <begin position="1"/>
        <end position="20"/>
    </location>
</feature>
<evidence type="ECO:0000313" key="11">
    <source>
        <dbReference type="EMBL" id="GFG49959.1"/>
    </source>
</evidence>
<evidence type="ECO:0000256" key="7">
    <source>
        <dbReference type="SAM" id="MobiDB-lite"/>
    </source>
</evidence>
<feature type="compositionally biased region" description="Acidic residues" evidence="7">
    <location>
        <begin position="846"/>
        <end position="870"/>
    </location>
</feature>
<keyword evidence="9" id="KW-0732">Signal</keyword>
<feature type="transmembrane region" description="Helical" evidence="8">
    <location>
        <begin position="547"/>
        <end position="568"/>
    </location>
</feature>
<comment type="similarity">
    <text evidence="2">Belongs to the resistance-nodulation-cell division (RND) (TC 2.A.6) family. MmpL subfamily.</text>
</comment>
<accession>A0A7I9VXQ3</accession>
<reference evidence="11 12" key="1">
    <citation type="journal article" date="2019" name="Emerg. Microbes Infect.">
        <title>Comprehensive subspecies identification of 175 nontuberculous mycobacteria species based on 7547 genomic profiles.</title>
        <authorList>
            <person name="Matsumoto Y."/>
            <person name="Kinjo T."/>
            <person name="Motooka D."/>
            <person name="Nabeya D."/>
            <person name="Jung N."/>
            <person name="Uechi K."/>
            <person name="Horii T."/>
            <person name="Iida T."/>
            <person name="Fujita J."/>
            <person name="Nakamura S."/>
        </authorList>
    </citation>
    <scope>NUCLEOTIDE SEQUENCE [LARGE SCALE GENOMIC DNA]</scope>
    <source>
        <strain evidence="11 12">JCM 6377</strain>
    </source>
</reference>
<feature type="transmembrane region" description="Helical" evidence="8">
    <location>
        <begin position="172"/>
        <end position="193"/>
    </location>
</feature>
<dbReference type="SUPFAM" id="SSF82866">
    <property type="entry name" value="Multidrug efflux transporter AcrB transmembrane domain"/>
    <property type="match status" value="2"/>
</dbReference>
<proteinExistence type="inferred from homology"/>
<dbReference type="Pfam" id="PF03176">
    <property type="entry name" value="MMPL"/>
    <property type="match status" value="2"/>
</dbReference>
<feature type="transmembrane region" description="Helical" evidence="8">
    <location>
        <begin position="681"/>
        <end position="703"/>
    </location>
</feature>
<feature type="transmembrane region" description="Helical" evidence="8">
    <location>
        <begin position="270"/>
        <end position="291"/>
    </location>
</feature>
<comment type="caution">
    <text evidence="11">The sequence shown here is derived from an EMBL/GenBank/DDBJ whole genome shotgun (WGS) entry which is preliminary data.</text>
</comment>
<evidence type="ECO:0000256" key="5">
    <source>
        <dbReference type="ARBA" id="ARBA00022989"/>
    </source>
</evidence>
<feature type="transmembrane region" description="Helical" evidence="8">
    <location>
        <begin position="656"/>
        <end position="675"/>
    </location>
</feature>
<feature type="transmembrane region" description="Helical" evidence="8">
    <location>
        <begin position="382"/>
        <end position="404"/>
    </location>
</feature>
<dbReference type="PANTHER" id="PTHR33406">
    <property type="entry name" value="MEMBRANE PROTEIN MJ1562-RELATED"/>
    <property type="match status" value="1"/>
</dbReference>
<keyword evidence="5 8" id="KW-1133">Transmembrane helix</keyword>
<evidence type="ECO:0000256" key="1">
    <source>
        <dbReference type="ARBA" id="ARBA00004651"/>
    </source>
</evidence>
<feature type="transmembrane region" description="Helical" evidence="8">
    <location>
        <begin position="297"/>
        <end position="318"/>
    </location>
</feature>
<evidence type="ECO:0000259" key="10">
    <source>
        <dbReference type="Pfam" id="PF03176"/>
    </source>
</evidence>
<sequence>MVAVMVALCLGAGIFGSSLGAHVTQSGFYDDGSESAEASRLGDEHYGRDTSSHIVAIYTAPEGKTVDDPAFREKVLDNLAKVEKEHPDQILRSIGYFKTPDLLRNMADASKKHAFMSVQLKGDNDDDILKNFKEVQADLSDPGVDVQLAGLLPLANELTGTIAKDQQRAEVLALPLVAIVLFFVFGGVVAACLPVMIGGLTIAGALGIMRLTAISVPVHYFAQPVVTLIGLGIAIDYGLFIVSRFREEIAAGYDTETAVRRTVVTAGRTIAFSSVLISASVGGLLLFPQGFLKSLTYAMIASVTLAAVLSITVLPAVLGMLGRRVDALSVTTLLRIPFLREWNFSNRIITWLAEKLEKTKTAEEVENGFWGRLAERVMKRPLLFAVPLIIGLIVLILPLGNLALGGISEKYLPPTNPVRQAQEQFDRTFPGFRVEPITLVIQSTDGQPVTDADVAQMRSEAMEISGFTEPNNDPDNMWKERPYLDGASKDPSVRVIQNGLVNRLDAKAKVNELRAIPKPHHLNVLVGGTPALEQDSVRTISAKLPQMIVIALTMTTLLMFLAFGSLVLPVKAALMNALTLCSTLGVLTWIFVDGHLSSWMNFTPTPLTAPVIGLIIAVIFGLSTDYEVFLVSRMVEARARGMTTEEAIRHGTATTGRLISAAALVLVVVGGAFAFSDLVMMQYLAIGLITALLLDATVVRMFLVPSIMKLLGNDCWWAPRWMKRLQERIGLGEITLADERKATEAPPAQLDEPLAFGTVLGAPTPPPAPRDPTRPVAAAAIPAPVATGVALADRPDAEPTTPILVAGKGDNGTGGDDGGGGDGGDDGDETPPSDESVDTNGTAPESVDDETDDEPEAESTDEEVSDEAVDENAGATAEDAEATADDEESVEETAEDIDEEPVEEPVEDGQPGDEAESAADEDETPSEATEEDKPNAED</sequence>
<dbReference type="Proteomes" id="UP000465302">
    <property type="component" value="Unassembled WGS sequence"/>
</dbReference>
<dbReference type="InterPro" id="IPR050545">
    <property type="entry name" value="Mycobact_MmpL"/>
</dbReference>
<evidence type="ECO:0000256" key="3">
    <source>
        <dbReference type="ARBA" id="ARBA00022475"/>
    </source>
</evidence>
<protein>
    <submittedName>
        <fullName evidence="11">Trehalose monomycolate exporter MmpL3</fullName>
    </submittedName>
</protein>
<dbReference type="RefSeq" id="WP_371870990.1">
    <property type="nucleotide sequence ID" value="NZ_PDCP01000065.1"/>
</dbReference>
<feature type="transmembrane region" description="Helical" evidence="8">
    <location>
        <begin position="612"/>
        <end position="635"/>
    </location>
</feature>
<dbReference type="GO" id="GO:0005886">
    <property type="term" value="C:plasma membrane"/>
    <property type="evidence" value="ECO:0007669"/>
    <property type="project" value="UniProtKB-SubCell"/>
</dbReference>
<keyword evidence="6 8" id="KW-0472">Membrane</keyword>
<comment type="subcellular location">
    <subcellularLocation>
        <location evidence="1">Cell membrane</location>
        <topology evidence="1">Multi-pass membrane protein</topology>
    </subcellularLocation>
</comment>
<feature type="compositionally biased region" description="Acidic residues" evidence="7">
    <location>
        <begin position="878"/>
        <end position="930"/>
    </location>
</feature>
<feature type="domain" description="Membrane transport protein MMPL" evidence="10">
    <location>
        <begin position="411"/>
        <end position="720"/>
    </location>
</feature>
<evidence type="ECO:0000256" key="2">
    <source>
        <dbReference type="ARBA" id="ARBA00010157"/>
    </source>
</evidence>
<feature type="compositionally biased region" description="Gly residues" evidence="7">
    <location>
        <begin position="809"/>
        <end position="822"/>
    </location>
</feature>
<dbReference type="EMBL" id="BLKS01000001">
    <property type="protein sequence ID" value="GFG49959.1"/>
    <property type="molecule type" value="Genomic_DNA"/>
</dbReference>
<evidence type="ECO:0000256" key="6">
    <source>
        <dbReference type="ARBA" id="ARBA00023136"/>
    </source>
</evidence>
<evidence type="ECO:0000256" key="8">
    <source>
        <dbReference type="SAM" id="Phobius"/>
    </source>
</evidence>
<feature type="transmembrane region" description="Helical" evidence="8">
    <location>
        <begin position="573"/>
        <end position="592"/>
    </location>
</feature>
<dbReference type="InterPro" id="IPR004869">
    <property type="entry name" value="MMPL_dom"/>
</dbReference>
<keyword evidence="3" id="KW-1003">Cell membrane</keyword>
<gene>
    <name evidence="11" type="primary">mmpL3</name>
    <name evidence="11" type="ORF">MAGR_14000</name>
</gene>
<keyword evidence="4 8" id="KW-0812">Transmembrane</keyword>
<feature type="chain" id="PRO_5038995584" evidence="9">
    <location>
        <begin position="21"/>
        <end position="938"/>
    </location>
</feature>
<feature type="transmembrane region" description="Helical" evidence="8">
    <location>
        <begin position="224"/>
        <end position="242"/>
    </location>
</feature>
<dbReference type="PANTHER" id="PTHR33406:SF11">
    <property type="entry name" value="MEMBRANE PROTEIN SCO6666-RELATED"/>
    <property type="match status" value="1"/>
</dbReference>
<feature type="compositionally biased region" description="Acidic residues" evidence="7">
    <location>
        <begin position="823"/>
        <end position="837"/>
    </location>
</feature>
<feature type="domain" description="Membrane transport protein MMPL" evidence="10">
    <location>
        <begin position="31"/>
        <end position="381"/>
    </location>
</feature>
<dbReference type="Gene3D" id="1.20.1640.10">
    <property type="entry name" value="Multidrug efflux transporter AcrB transmembrane domain"/>
    <property type="match status" value="2"/>
</dbReference>
<feature type="region of interest" description="Disordered" evidence="7">
    <location>
        <begin position="794"/>
        <end position="938"/>
    </location>
</feature>
<name>A0A7I9VXQ3_MYCAG</name>
<organism evidence="11 12">
    <name type="scientific">Mycolicibacterium agri</name>
    <name type="common">Mycobacterium agri</name>
    <dbReference type="NCBI Taxonomy" id="36811"/>
    <lineage>
        <taxon>Bacteria</taxon>
        <taxon>Bacillati</taxon>
        <taxon>Actinomycetota</taxon>
        <taxon>Actinomycetes</taxon>
        <taxon>Mycobacteriales</taxon>
        <taxon>Mycobacteriaceae</taxon>
        <taxon>Mycolicibacterium</taxon>
    </lineage>
</organism>